<keyword evidence="7" id="KW-0418">Kinase</keyword>
<dbReference type="OrthoDB" id="419455at2759"/>
<dbReference type="SUPFAM" id="SSF56112">
    <property type="entry name" value="Protein kinase-like (PK-like)"/>
    <property type="match status" value="1"/>
</dbReference>
<evidence type="ECO:0000256" key="8">
    <source>
        <dbReference type="ARBA" id="ARBA00022840"/>
    </source>
</evidence>
<dbReference type="KEGG" id="tut:107369709"/>
<dbReference type="FunFam" id="3.30.200.20:FF:000138">
    <property type="entry name" value="Phosphorylase b kinase gamma catalytic chain, liver/testis"/>
    <property type="match status" value="1"/>
</dbReference>
<keyword evidence="4" id="KW-0321">Glycogen metabolism</keyword>
<dbReference type="InterPro" id="IPR002291">
    <property type="entry name" value="Phosph_kin_gamma"/>
</dbReference>
<dbReference type="InterPro" id="IPR008271">
    <property type="entry name" value="Ser/Thr_kinase_AS"/>
</dbReference>
<dbReference type="AlphaFoldDB" id="T1JRD0"/>
<dbReference type="CDD" id="cd14093">
    <property type="entry name" value="STKc_PhKG"/>
    <property type="match status" value="1"/>
</dbReference>
<dbReference type="HOGENOM" id="CLU_000288_63_0_1"/>
<dbReference type="FunFam" id="1.10.510.10:FF:001701">
    <property type="entry name" value="Phosphorylase kinase catalytic subunit gamma 2"/>
    <property type="match status" value="1"/>
</dbReference>
<keyword evidence="10" id="KW-0119">Carbohydrate metabolism</keyword>
<keyword evidence="3 13" id="KW-0723">Serine/threonine-protein kinase</keyword>
<dbReference type="eggNOG" id="KOG0599">
    <property type="taxonomic scope" value="Eukaryota"/>
</dbReference>
<dbReference type="GO" id="GO:0004689">
    <property type="term" value="F:phosphorylase kinase activity"/>
    <property type="evidence" value="ECO:0007669"/>
    <property type="project" value="UniProtKB-EC"/>
</dbReference>
<dbReference type="EnsemblMetazoa" id="tetur01g06450.1">
    <property type="protein sequence ID" value="tetur01g06450.1"/>
    <property type="gene ID" value="tetur01g06450"/>
</dbReference>
<dbReference type="STRING" id="32264.T1JRD0"/>
<keyword evidence="5" id="KW-0808">Transferase</keyword>
<dbReference type="PANTHER" id="PTHR24347">
    <property type="entry name" value="SERINE/THREONINE-PROTEIN KINASE"/>
    <property type="match status" value="1"/>
</dbReference>
<sequence>MVASDSIRDDHLDELPDKHVARDFYAKYDPKEVLGRGVSSTVRRCVEKETGREYAAKIIDVSADLEDPQGLTLRQATLREISILKLVAGHPYIIELHDVFESSTYIFLVFELCKNGELFDYLTNVVALSEKKTKTIMRQLLEAVEHIHNKNVVHRDLKPENILLDDSFNIKITDFGFAKVIAPNEKLDDLCGTPGYLAPELLRATMYENVEGYGKEVDLWACGVIMYTLLVGFPPFWHRKQMIMLRNIMEGRYEFCSPEWDDITDLPKHLIKNLLQINPRLRLTASQALKHDFFQHMQLRVGPFDARKTFQLVMLVVRAMIRIKRLKHTPEPMSIEIARFDPYRIKTLRKAIDGCAFRVYNHWVKRGEVQNRAALFENRPKQDLKASYQQSFQAKA</sequence>
<gene>
    <name evidence="15" type="primary">107369709</name>
</gene>
<reference evidence="15" key="2">
    <citation type="submission" date="2015-06" db="UniProtKB">
        <authorList>
            <consortium name="EnsemblMetazoa"/>
        </authorList>
    </citation>
    <scope>IDENTIFICATION</scope>
</reference>
<comment type="catalytic activity">
    <reaction evidence="1">
        <text>2 ATP + phosphorylase b = 2 ADP + phosphorylase a.</text>
        <dbReference type="EC" id="2.7.11.19"/>
    </reaction>
</comment>
<dbReference type="PROSITE" id="PS50011">
    <property type="entry name" value="PROTEIN_KINASE_DOM"/>
    <property type="match status" value="1"/>
</dbReference>
<dbReference type="GO" id="GO:0005977">
    <property type="term" value="P:glycogen metabolic process"/>
    <property type="evidence" value="ECO:0007669"/>
    <property type="project" value="UniProtKB-KW"/>
</dbReference>
<evidence type="ECO:0000259" key="14">
    <source>
        <dbReference type="PROSITE" id="PS50011"/>
    </source>
</evidence>
<protein>
    <recommendedName>
        <fullName evidence="2">phosphorylase kinase</fullName>
        <ecNumber evidence="2">2.7.11.19</ecNumber>
    </recommendedName>
</protein>
<dbReference type="GO" id="GO:0005524">
    <property type="term" value="F:ATP binding"/>
    <property type="evidence" value="ECO:0007669"/>
    <property type="project" value="UniProtKB-UniRule"/>
</dbReference>
<comment type="similarity">
    <text evidence="13">Belongs to the protein kinase superfamily.</text>
</comment>
<proteinExistence type="inferred from homology"/>
<evidence type="ECO:0000256" key="7">
    <source>
        <dbReference type="ARBA" id="ARBA00022777"/>
    </source>
</evidence>
<dbReference type="PROSITE" id="PS00107">
    <property type="entry name" value="PROTEIN_KINASE_ATP"/>
    <property type="match status" value="1"/>
</dbReference>
<dbReference type="PROSITE" id="PS00108">
    <property type="entry name" value="PROTEIN_KINASE_ST"/>
    <property type="match status" value="1"/>
</dbReference>
<dbReference type="Pfam" id="PF00069">
    <property type="entry name" value="Pkinase"/>
    <property type="match status" value="1"/>
</dbReference>
<feature type="binding site" evidence="12">
    <location>
        <position position="57"/>
    </location>
    <ligand>
        <name>ATP</name>
        <dbReference type="ChEBI" id="CHEBI:30616"/>
    </ligand>
</feature>
<dbReference type="GO" id="GO:0005964">
    <property type="term" value="C:phosphorylase kinase complex"/>
    <property type="evidence" value="ECO:0007669"/>
    <property type="project" value="InterPro"/>
</dbReference>
<dbReference type="EMBL" id="CAEY01000448">
    <property type="status" value="NOT_ANNOTATED_CDS"/>
    <property type="molecule type" value="Genomic_DNA"/>
</dbReference>
<comment type="subunit">
    <text evidence="11">Hexadecamer of 4 heterotetramers, each composed of alpha, beta, gamma, and delta subunits. Alpha (PHKA1 or PHKA2) and beta (PHKB) are regulatory subunits, gamma (PHKG1 or PHKG2) is the catalytic subunit, and delta is calmodulin.</text>
</comment>
<dbReference type="InterPro" id="IPR000719">
    <property type="entry name" value="Prot_kinase_dom"/>
</dbReference>
<evidence type="ECO:0000256" key="3">
    <source>
        <dbReference type="ARBA" id="ARBA00022527"/>
    </source>
</evidence>
<dbReference type="Proteomes" id="UP000015104">
    <property type="component" value="Unassembled WGS sequence"/>
</dbReference>
<name>T1JRD0_TETUR</name>
<evidence type="ECO:0000256" key="2">
    <source>
        <dbReference type="ARBA" id="ARBA00012432"/>
    </source>
</evidence>
<evidence type="ECO:0000256" key="5">
    <source>
        <dbReference type="ARBA" id="ARBA00022679"/>
    </source>
</evidence>
<dbReference type="OMA" id="CHYRRAK"/>
<keyword evidence="6 12" id="KW-0547">Nucleotide-binding</keyword>
<dbReference type="GO" id="GO:0005516">
    <property type="term" value="F:calmodulin binding"/>
    <property type="evidence" value="ECO:0007669"/>
    <property type="project" value="UniProtKB-KW"/>
</dbReference>
<evidence type="ECO:0000256" key="11">
    <source>
        <dbReference type="ARBA" id="ARBA00025890"/>
    </source>
</evidence>
<evidence type="ECO:0000256" key="12">
    <source>
        <dbReference type="PROSITE-ProRule" id="PRU10141"/>
    </source>
</evidence>
<dbReference type="Gene3D" id="3.30.200.20">
    <property type="entry name" value="Phosphorylase Kinase, domain 1"/>
    <property type="match status" value="1"/>
</dbReference>
<evidence type="ECO:0000313" key="16">
    <source>
        <dbReference type="Proteomes" id="UP000015104"/>
    </source>
</evidence>
<dbReference type="PRINTS" id="PR01049">
    <property type="entry name" value="PHOSPHBKNASE"/>
</dbReference>
<evidence type="ECO:0000256" key="1">
    <source>
        <dbReference type="ARBA" id="ARBA00001674"/>
    </source>
</evidence>
<accession>T1JRD0</accession>
<evidence type="ECO:0000256" key="4">
    <source>
        <dbReference type="ARBA" id="ARBA00022600"/>
    </source>
</evidence>
<organism evidence="15 16">
    <name type="scientific">Tetranychus urticae</name>
    <name type="common">Two-spotted spider mite</name>
    <dbReference type="NCBI Taxonomy" id="32264"/>
    <lineage>
        <taxon>Eukaryota</taxon>
        <taxon>Metazoa</taxon>
        <taxon>Ecdysozoa</taxon>
        <taxon>Arthropoda</taxon>
        <taxon>Chelicerata</taxon>
        <taxon>Arachnida</taxon>
        <taxon>Acari</taxon>
        <taxon>Acariformes</taxon>
        <taxon>Trombidiformes</taxon>
        <taxon>Prostigmata</taxon>
        <taxon>Eleutherengona</taxon>
        <taxon>Raphignathae</taxon>
        <taxon>Tetranychoidea</taxon>
        <taxon>Tetranychidae</taxon>
        <taxon>Tetranychus</taxon>
    </lineage>
</organism>
<dbReference type="SMART" id="SM00220">
    <property type="entry name" value="S_TKc"/>
    <property type="match status" value="1"/>
</dbReference>
<dbReference type="EC" id="2.7.11.19" evidence="2"/>
<evidence type="ECO:0000256" key="10">
    <source>
        <dbReference type="ARBA" id="ARBA00023277"/>
    </source>
</evidence>
<keyword evidence="8 12" id="KW-0067">ATP-binding</keyword>
<evidence type="ECO:0000313" key="15">
    <source>
        <dbReference type="EnsemblMetazoa" id="tetur01g06450.1"/>
    </source>
</evidence>
<keyword evidence="16" id="KW-1185">Reference proteome</keyword>
<dbReference type="Gene3D" id="1.10.510.10">
    <property type="entry name" value="Transferase(Phosphotransferase) domain 1"/>
    <property type="match status" value="1"/>
</dbReference>
<dbReference type="InterPro" id="IPR017441">
    <property type="entry name" value="Protein_kinase_ATP_BS"/>
</dbReference>
<keyword evidence="9" id="KW-0112">Calmodulin-binding</keyword>
<evidence type="ECO:0000256" key="6">
    <source>
        <dbReference type="ARBA" id="ARBA00022741"/>
    </source>
</evidence>
<dbReference type="InterPro" id="IPR011009">
    <property type="entry name" value="Kinase-like_dom_sf"/>
</dbReference>
<evidence type="ECO:0000256" key="9">
    <source>
        <dbReference type="ARBA" id="ARBA00022860"/>
    </source>
</evidence>
<reference evidence="16" key="1">
    <citation type="submission" date="2011-08" db="EMBL/GenBank/DDBJ databases">
        <authorList>
            <person name="Rombauts S."/>
        </authorList>
    </citation>
    <scope>NUCLEOTIDE SEQUENCE</scope>
    <source>
        <strain evidence="16">London</strain>
    </source>
</reference>
<evidence type="ECO:0000256" key="13">
    <source>
        <dbReference type="RuleBase" id="RU000304"/>
    </source>
</evidence>
<feature type="domain" description="Protein kinase" evidence="14">
    <location>
        <begin position="28"/>
        <end position="294"/>
    </location>
</feature>